<dbReference type="eggNOG" id="ENOG50319PZ">
    <property type="taxonomic scope" value="Bacteria"/>
</dbReference>
<dbReference type="Gene3D" id="3.40.1550.10">
    <property type="entry name" value="CheC-like"/>
    <property type="match status" value="1"/>
</dbReference>
<evidence type="ECO:0000313" key="4">
    <source>
        <dbReference type="Proteomes" id="UP000018731"/>
    </source>
</evidence>
<protein>
    <recommendedName>
        <fullName evidence="2">Chemotaxis phosphatase CheX-like domain-containing protein</fullName>
    </recommendedName>
</protein>
<dbReference type="AlphaFoldDB" id="V8C9U7"/>
<proteinExistence type="predicted"/>
<dbReference type="RefSeq" id="WP_023927605.1">
    <property type="nucleotide sequence ID" value="NZ_KI669454.1"/>
</dbReference>
<dbReference type="InterPro" id="IPR028051">
    <property type="entry name" value="CheX-like_dom"/>
</dbReference>
<organism evidence="3 4">
    <name type="scientific">Helicobacter macacae MIT 99-5501</name>
    <dbReference type="NCBI Taxonomy" id="1357400"/>
    <lineage>
        <taxon>Bacteria</taxon>
        <taxon>Pseudomonadati</taxon>
        <taxon>Campylobacterota</taxon>
        <taxon>Epsilonproteobacteria</taxon>
        <taxon>Campylobacterales</taxon>
        <taxon>Helicobacteraceae</taxon>
        <taxon>Helicobacter</taxon>
    </lineage>
</organism>
<dbReference type="HOGENOM" id="CLU_153291_0_0_7"/>
<accession>V8C9U7</accession>
<reference evidence="3 4" key="1">
    <citation type="journal article" date="2014" name="Genome Announc.">
        <title>Draft genome sequences of six enterohepatic helicobacter species isolated from humans and one from rhesus macaques.</title>
        <authorList>
            <person name="Shen Z."/>
            <person name="Sheh A."/>
            <person name="Young S.K."/>
            <person name="Abouelliel A."/>
            <person name="Ward D.V."/>
            <person name="Earl A.M."/>
            <person name="Fox J.G."/>
        </authorList>
    </citation>
    <scope>NUCLEOTIDE SEQUENCE [LARGE SCALE GENOMIC DNA]</scope>
    <source>
        <strain evidence="3 4">MIT 99-5501</strain>
    </source>
</reference>
<comment type="caution">
    <text evidence="3">The sequence shown here is derived from an EMBL/GenBank/DDBJ whole genome shotgun (WGS) entry which is preliminary data.</text>
</comment>
<dbReference type="STRING" id="1357400.HMPREF2086_00882"/>
<dbReference type="EMBL" id="AZJI01000004">
    <property type="protein sequence ID" value="ETD24134.1"/>
    <property type="molecule type" value="Genomic_DNA"/>
</dbReference>
<sequence length="137" mass="15692">MEIIKESFFEVINNSIGVSPQESIIPVKRGYLASIDTFSRQRELEVYLVFNKKFLHFMCENFLGEENPSLEALEDMAKELANLVVGHAKVLAQNKNQNFTISTPQYLGVRVIKNYNHGLHFRLKGGGHCSIFMRNKD</sequence>
<name>V8C9U7_9HELI</name>
<gene>
    <name evidence="3" type="ORF">HMPREF2086_00882</name>
</gene>
<feature type="domain" description="Chemotaxis phosphatase CheX-like" evidence="2">
    <location>
        <begin position="39"/>
        <end position="107"/>
    </location>
</feature>
<dbReference type="OrthoDB" id="5326632at2"/>
<dbReference type="Pfam" id="PF13690">
    <property type="entry name" value="CheX"/>
    <property type="match status" value="1"/>
</dbReference>
<evidence type="ECO:0000313" key="3">
    <source>
        <dbReference type="EMBL" id="ETD24134.1"/>
    </source>
</evidence>
<dbReference type="SUPFAM" id="SSF103039">
    <property type="entry name" value="CheC-like"/>
    <property type="match status" value="1"/>
</dbReference>
<dbReference type="Proteomes" id="UP000018731">
    <property type="component" value="Unassembled WGS sequence"/>
</dbReference>
<dbReference type="GO" id="GO:0006935">
    <property type="term" value="P:chemotaxis"/>
    <property type="evidence" value="ECO:0007669"/>
    <property type="project" value="UniProtKB-KW"/>
</dbReference>
<evidence type="ECO:0000256" key="1">
    <source>
        <dbReference type="ARBA" id="ARBA00022500"/>
    </source>
</evidence>
<dbReference type="InterPro" id="IPR028976">
    <property type="entry name" value="CheC-like_sf"/>
</dbReference>
<keyword evidence="4" id="KW-1185">Reference proteome</keyword>
<evidence type="ECO:0000259" key="2">
    <source>
        <dbReference type="Pfam" id="PF13690"/>
    </source>
</evidence>
<keyword evidence="1" id="KW-0145">Chemotaxis</keyword>
<dbReference type="PATRIC" id="fig|1357400.3.peg.1223"/>